<reference evidence="1 2" key="1">
    <citation type="submission" date="2019-04" db="EMBL/GenBank/DDBJ databases">
        <title>Comparative genomics and transcriptomics to analyze fruiting body development in filamentous ascomycetes.</title>
        <authorList>
            <consortium name="DOE Joint Genome Institute"/>
            <person name="Lutkenhaus R."/>
            <person name="Traeger S."/>
            <person name="Breuer J."/>
            <person name="Kuo A."/>
            <person name="Lipzen A."/>
            <person name="Pangilinan J."/>
            <person name="Dilworth D."/>
            <person name="Sandor L."/>
            <person name="Poggeler S."/>
            <person name="Barry K."/>
            <person name="Grigoriev I.V."/>
            <person name="Nowrousian M."/>
        </authorList>
    </citation>
    <scope>NUCLEOTIDE SEQUENCE [LARGE SCALE GENOMIC DNA]</scope>
    <source>
        <strain evidence="1 2">CBS 389.68</strain>
    </source>
</reference>
<proteinExistence type="predicted"/>
<dbReference type="STRING" id="341454.A0A4S2MTQ4"/>
<dbReference type="InParanoid" id="A0A4S2MTQ4"/>
<evidence type="ECO:0000313" key="1">
    <source>
        <dbReference type="EMBL" id="TGZ79880.1"/>
    </source>
</evidence>
<dbReference type="Proteomes" id="UP000298138">
    <property type="component" value="Unassembled WGS sequence"/>
</dbReference>
<keyword evidence="2" id="KW-1185">Reference proteome</keyword>
<name>A0A4S2MTQ4_9PEZI</name>
<dbReference type="OrthoDB" id="3549254at2759"/>
<dbReference type="AlphaFoldDB" id="A0A4S2MTQ4"/>
<gene>
    <name evidence="1" type="ORF">EX30DRAFT_379999</name>
</gene>
<accession>A0A4S2MTQ4</accession>
<sequence>MCIRMVSTGSKIRTDRCISSANNWKIPIRSQALTLVSSGITQTESASLTAVPQKTISNWVKTGRPRRLKTKQGRPHLLDKHDIQCVLAIVRSGWEGRKLSWGCLAIEAKLGCCGRTVERALEGVGYYWCKACQGQFISKTAQKEREYNMQLSINIRGKPSGAITYTATSQVLIPRRGTQFGLREPREKYHEDCVQPTFHSGRGSGAKSYDWKSELVFIDKHGRKSGGGMTTTDYLEQILKPIIAPAFCIGSGYNGGQKGNKSISK</sequence>
<organism evidence="1 2">
    <name type="scientific">Ascodesmis nigricans</name>
    <dbReference type="NCBI Taxonomy" id="341454"/>
    <lineage>
        <taxon>Eukaryota</taxon>
        <taxon>Fungi</taxon>
        <taxon>Dikarya</taxon>
        <taxon>Ascomycota</taxon>
        <taxon>Pezizomycotina</taxon>
        <taxon>Pezizomycetes</taxon>
        <taxon>Pezizales</taxon>
        <taxon>Ascodesmidaceae</taxon>
        <taxon>Ascodesmis</taxon>
    </lineage>
</organism>
<evidence type="ECO:0000313" key="2">
    <source>
        <dbReference type="Proteomes" id="UP000298138"/>
    </source>
</evidence>
<dbReference type="EMBL" id="ML220128">
    <property type="protein sequence ID" value="TGZ79880.1"/>
    <property type="molecule type" value="Genomic_DNA"/>
</dbReference>
<protein>
    <submittedName>
        <fullName evidence="1">Uncharacterized protein</fullName>
    </submittedName>
</protein>